<keyword evidence="4 8" id="KW-0472">Membrane</keyword>
<comment type="similarity">
    <text evidence="5">Belongs to the laat-1 family.</text>
</comment>
<dbReference type="GO" id="GO:0015174">
    <property type="term" value="F:basic amino acid transmembrane transporter activity"/>
    <property type="evidence" value="ECO:0007669"/>
    <property type="project" value="TreeGrafter"/>
</dbReference>
<evidence type="ECO:0000313" key="9">
    <source>
        <dbReference type="EMBL" id="KIM62180.1"/>
    </source>
</evidence>
<evidence type="ECO:0000256" key="5">
    <source>
        <dbReference type="ARBA" id="ARBA00038039"/>
    </source>
</evidence>
<keyword evidence="3 8" id="KW-1133">Transmembrane helix</keyword>
<evidence type="ECO:0000256" key="4">
    <source>
        <dbReference type="ARBA" id="ARBA00023136"/>
    </source>
</evidence>
<dbReference type="AlphaFoldDB" id="A0A0C3DNF8"/>
<feature type="transmembrane region" description="Helical" evidence="8">
    <location>
        <begin position="266"/>
        <end position="284"/>
    </location>
</feature>
<feature type="region of interest" description="Disordered" evidence="7">
    <location>
        <begin position="242"/>
        <end position="261"/>
    </location>
</feature>
<dbReference type="SMART" id="SM00679">
    <property type="entry name" value="CTNS"/>
    <property type="match status" value="2"/>
</dbReference>
<reference evidence="9 10" key="1">
    <citation type="submission" date="2014-04" db="EMBL/GenBank/DDBJ databases">
        <authorList>
            <consortium name="DOE Joint Genome Institute"/>
            <person name="Kuo A."/>
            <person name="Kohler A."/>
            <person name="Nagy L.G."/>
            <person name="Floudas D."/>
            <person name="Copeland A."/>
            <person name="Barry K.W."/>
            <person name="Cichocki N."/>
            <person name="Veneault-Fourrey C."/>
            <person name="LaButti K."/>
            <person name="Lindquist E.A."/>
            <person name="Lipzen A."/>
            <person name="Lundell T."/>
            <person name="Morin E."/>
            <person name="Murat C."/>
            <person name="Sun H."/>
            <person name="Tunlid A."/>
            <person name="Henrissat B."/>
            <person name="Grigoriev I.V."/>
            <person name="Hibbett D.S."/>
            <person name="Martin F."/>
            <person name="Nordberg H.P."/>
            <person name="Cantor M.N."/>
            <person name="Hua S.X."/>
        </authorList>
    </citation>
    <scope>NUCLEOTIDE SEQUENCE [LARGE SCALE GENOMIC DNA]</scope>
    <source>
        <strain evidence="9 10">Foug A</strain>
    </source>
</reference>
<protein>
    <submittedName>
        <fullName evidence="9">Uncharacterized protein</fullName>
    </submittedName>
</protein>
<dbReference type="OrthoDB" id="8048523at2759"/>
<name>A0A0C3DNF8_9AGAM</name>
<evidence type="ECO:0000313" key="10">
    <source>
        <dbReference type="Proteomes" id="UP000053989"/>
    </source>
</evidence>
<dbReference type="EMBL" id="KN822045">
    <property type="protein sequence ID" value="KIM62180.1"/>
    <property type="molecule type" value="Genomic_DNA"/>
</dbReference>
<dbReference type="Gene3D" id="1.20.1280.290">
    <property type="match status" value="2"/>
</dbReference>
<dbReference type="GO" id="GO:0000329">
    <property type="term" value="C:fungal-type vacuole membrane"/>
    <property type="evidence" value="ECO:0007669"/>
    <property type="project" value="TreeGrafter"/>
</dbReference>
<keyword evidence="10" id="KW-1185">Reference proteome</keyword>
<proteinExistence type="inferred from homology"/>
<reference evidence="10" key="2">
    <citation type="submission" date="2015-01" db="EMBL/GenBank/DDBJ databases">
        <title>Evolutionary Origins and Diversification of the Mycorrhizal Mutualists.</title>
        <authorList>
            <consortium name="DOE Joint Genome Institute"/>
            <consortium name="Mycorrhizal Genomics Consortium"/>
            <person name="Kohler A."/>
            <person name="Kuo A."/>
            <person name="Nagy L.G."/>
            <person name="Floudas D."/>
            <person name="Copeland A."/>
            <person name="Barry K.W."/>
            <person name="Cichocki N."/>
            <person name="Veneault-Fourrey C."/>
            <person name="LaButti K."/>
            <person name="Lindquist E.A."/>
            <person name="Lipzen A."/>
            <person name="Lundell T."/>
            <person name="Morin E."/>
            <person name="Murat C."/>
            <person name="Riley R."/>
            <person name="Ohm R."/>
            <person name="Sun H."/>
            <person name="Tunlid A."/>
            <person name="Henrissat B."/>
            <person name="Grigoriev I.V."/>
            <person name="Hibbett D.S."/>
            <person name="Martin F."/>
        </authorList>
    </citation>
    <scope>NUCLEOTIDE SEQUENCE [LARGE SCALE GENOMIC DNA]</scope>
    <source>
        <strain evidence="10">Foug A</strain>
    </source>
</reference>
<evidence type="ECO:0000256" key="3">
    <source>
        <dbReference type="ARBA" id="ARBA00022989"/>
    </source>
</evidence>
<accession>A0A0C3DNF8</accession>
<gene>
    <name evidence="9" type="ORF">SCLCIDRAFT_1215532</name>
</gene>
<feature type="region of interest" description="Disordered" evidence="7">
    <location>
        <begin position="184"/>
        <end position="232"/>
    </location>
</feature>
<dbReference type="HOGENOM" id="CLU_019699_6_0_1"/>
<comment type="catalytic activity">
    <reaction evidence="6">
        <text>L-histidine(out) + L-arginine(in) = L-histidine(in) + L-arginine(out)</text>
        <dbReference type="Rhea" id="RHEA:71063"/>
        <dbReference type="ChEBI" id="CHEBI:32682"/>
        <dbReference type="ChEBI" id="CHEBI:57595"/>
    </reaction>
</comment>
<dbReference type="InterPro" id="IPR006603">
    <property type="entry name" value="PQ-loop_rpt"/>
</dbReference>
<dbReference type="FunFam" id="1.20.1280.290:FF:000009">
    <property type="entry name" value="PQ loop repeat family protein"/>
    <property type="match status" value="1"/>
</dbReference>
<evidence type="ECO:0000256" key="2">
    <source>
        <dbReference type="ARBA" id="ARBA00022692"/>
    </source>
</evidence>
<dbReference type="Pfam" id="PF04193">
    <property type="entry name" value="PQ-loop"/>
    <property type="match status" value="2"/>
</dbReference>
<feature type="transmembrane region" description="Helical" evidence="8">
    <location>
        <begin position="432"/>
        <end position="453"/>
    </location>
</feature>
<keyword evidence="2 8" id="KW-0812">Transmembrane</keyword>
<dbReference type="GO" id="GO:0034488">
    <property type="term" value="P:basic amino acid transmembrane export from vacuole"/>
    <property type="evidence" value="ECO:0007669"/>
    <property type="project" value="TreeGrafter"/>
</dbReference>
<feature type="transmembrane region" description="Helical" evidence="8">
    <location>
        <begin position="393"/>
        <end position="412"/>
    </location>
</feature>
<comment type="subcellular location">
    <subcellularLocation>
        <location evidence="1">Membrane</location>
        <topology evidence="1">Multi-pass membrane protein</topology>
    </subcellularLocation>
</comment>
<evidence type="ECO:0000256" key="6">
    <source>
        <dbReference type="ARBA" id="ARBA00050768"/>
    </source>
</evidence>
<organism evidence="9 10">
    <name type="scientific">Scleroderma citrinum Foug A</name>
    <dbReference type="NCBI Taxonomy" id="1036808"/>
    <lineage>
        <taxon>Eukaryota</taxon>
        <taxon>Fungi</taxon>
        <taxon>Dikarya</taxon>
        <taxon>Basidiomycota</taxon>
        <taxon>Agaricomycotina</taxon>
        <taxon>Agaricomycetes</taxon>
        <taxon>Agaricomycetidae</taxon>
        <taxon>Boletales</taxon>
        <taxon>Sclerodermatineae</taxon>
        <taxon>Sclerodermataceae</taxon>
        <taxon>Scleroderma</taxon>
    </lineage>
</organism>
<evidence type="ECO:0000256" key="8">
    <source>
        <dbReference type="SAM" id="Phobius"/>
    </source>
</evidence>
<dbReference type="PANTHER" id="PTHR16201">
    <property type="entry name" value="SEVEN TRANSMEMBRANE PROTEIN 1-RELATED"/>
    <property type="match status" value="1"/>
</dbReference>
<dbReference type="PANTHER" id="PTHR16201:SF34">
    <property type="entry name" value="LYSOSOMAL AMINO ACID TRANSPORTER 1"/>
    <property type="match status" value="1"/>
</dbReference>
<feature type="compositionally biased region" description="Polar residues" evidence="7">
    <location>
        <begin position="214"/>
        <end position="232"/>
    </location>
</feature>
<sequence length="526" mass="57831">MFVHNLSELLGYTSIACWLGAQFPQILENIKQQSCEGLALPFLFNWMLGDASNLIGCLLTQQLPFQTYLAIYYCCVDCCLLCQFFYYGGDPKVPPGVLVRPRSRTTSVGRPRSLDASHYRTLSAAAEGVAAAAALAAHPDINIDHKQPHRHVREEQPLDAHIISGLVAETHDGVDDAVLSALSGSFHSEDGNGKRVSWSQERQSHRSGPPTSPVLHSTHPSLQITSPPLNSTVLARGRPVQRNAELEHDEEDQSARRAGSRASRRSAGMVFFGIWALFGIGGLSSSHYRAMVSKGASLGTVLTPRTDSIMMSRLASTYDSSSDASSSHSFVNLEFPAIQNDVESPGHVQESPSIERIIGRIFAWLCATLYLTSRLPQIWKNFSRKSVEGLSMYLFVFAFLGNFFYVCSILTSPNARLPPPASTKFIRKSIPYLLGSGGTFMFDITIVVQSFIYRGKPPRTHMRSRGNSLVRSAAIAEEQAALLRGDTLANSYTDRRASIVARSRSRSRMTVLGNANDNDQWSGTIR</sequence>
<dbReference type="Proteomes" id="UP000053989">
    <property type="component" value="Unassembled WGS sequence"/>
</dbReference>
<evidence type="ECO:0000256" key="7">
    <source>
        <dbReference type="SAM" id="MobiDB-lite"/>
    </source>
</evidence>
<dbReference type="InterPro" id="IPR051415">
    <property type="entry name" value="LAAT-1"/>
</dbReference>
<dbReference type="InParanoid" id="A0A0C3DNF8"/>
<evidence type="ECO:0000256" key="1">
    <source>
        <dbReference type="ARBA" id="ARBA00004141"/>
    </source>
</evidence>